<dbReference type="Proteomes" id="UP000095283">
    <property type="component" value="Unplaced"/>
</dbReference>
<dbReference type="AlphaFoldDB" id="A0A1I7WX48"/>
<name>A0A1I7WX48_HETBA</name>
<sequence>MLFASNLGSCGRARDVVCFIRILEKGKVNVREHMNALEQYGSSTPKLLIGSRIFQVNHQYACYGPQ</sequence>
<keyword evidence="1" id="KW-1185">Reference proteome</keyword>
<organism evidence="1 2">
    <name type="scientific">Heterorhabditis bacteriophora</name>
    <name type="common">Entomopathogenic nematode worm</name>
    <dbReference type="NCBI Taxonomy" id="37862"/>
    <lineage>
        <taxon>Eukaryota</taxon>
        <taxon>Metazoa</taxon>
        <taxon>Ecdysozoa</taxon>
        <taxon>Nematoda</taxon>
        <taxon>Chromadorea</taxon>
        <taxon>Rhabditida</taxon>
        <taxon>Rhabditina</taxon>
        <taxon>Rhabditomorpha</taxon>
        <taxon>Strongyloidea</taxon>
        <taxon>Heterorhabditidae</taxon>
        <taxon>Heterorhabditis</taxon>
    </lineage>
</organism>
<reference evidence="2" key="1">
    <citation type="submission" date="2016-11" db="UniProtKB">
        <authorList>
            <consortium name="WormBaseParasite"/>
        </authorList>
    </citation>
    <scope>IDENTIFICATION</scope>
</reference>
<evidence type="ECO:0000313" key="1">
    <source>
        <dbReference type="Proteomes" id="UP000095283"/>
    </source>
</evidence>
<protein>
    <submittedName>
        <fullName evidence="2">Uncharacterized protein</fullName>
    </submittedName>
</protein>
<evidence type="ECO:0000313" key="2">
    <source>
        <dbReference type="WBParaSite" id="Hba_09797"/>
    </source>
</evidence>
<accession>A0A1I7WX48</accession>
<dbReference type="WBParaSite" id="Hba_09797">
    <property type="protein sequence ID" value="Hba_09797"/>
    <property type="gene ID" value="Hba_09797"/>
</dbReference>
<proteinExistence type="predicted"/>